<evidence type="ECO:0000256" key="1">
    <source>
        <dbReference type="SAM" id="SignalP"/>
    </source>
</evidence>
<accession>A0A1I7I522</accession>
<dbReference type="EMBL" id="FPBO01000007">
    <property type="protein sequence ID" value="SFU68018.1"/>
    <property type="molecule type" value="Genomic_DNA"/>
</dbReference>
<protein>
    <recommendedName>
        <fullName evidence="2">DUF2059 domain-containing protein</fullName>
    </recommendedName>
</protein>
<keyword evidence="4" id="KW-1185">Reference proteome</keyword>
<keyword evidence="1" id="KW-0732">Signal</keyword>
<dbReference type="AlphaFoldDB" id="A0A1I7I522"/>
<dbReference type="RefSeq" id="WP_093555329.1">
    <property type="nucleotide sequence ID" value="NZ_FPBO01000007.1"/>
</dbReference>
<reference evidence="4" key="1">
    <citation type="submission" date="2016-10" db="EMBL/GenBank/DDBJ databases">
        <authorList>
            <person name="Varghese N."/>
            <person name="Submissions S."/>
        </authorList>
    </citation>
    <scope>NUCLEOTIDE SEQUENCE [LARGE SCALE GENOMIC DNA]</scope>
    <source>
        <strain evidence="4">CGMCC 1.11014</strain>
    </source>
</reference>
<gene>
    <name evidence="3" type="ORF">SAMN05216552_100799</name>
</gene>
<dbReference type="Pfam" id="PF09832">
    <property type="entry name" value="DUF2059"/>
    <property type="match status" value="1"/>
</dbReference>
<sequence>MKKLVLSAVAVLAFAAGAPVHAQNAATPETAAAVKELMETMNMRAVMRASMQQMTQQLPQMLRQMGEAGINANPKLDAEQKRKELARMEEQMPKVLASMNAVFNDPKLAEEMEQETMAIYARNYTADEMKQVTAFYRTPVGAKMLSTMPKVMQESMAAGQKVMMPRIAKLAQDAGLAK</sequence>
<dbReference type="STRING" id="1035707.SAMN05216552_100799"/>
<dbReference type="OrthoDB" id="8589964at2"/>
<dbReference type="Proteomes" id="UP000199391">
    <property type="component" value="Unassembled WGS sequence"/>
</dbReference>
<evidence type="ECO:0000259" key="2">
    <source>
        <dbReference type="Pfam" id="PF09832"/>
    </source>
</evidence>
<feature type="domain" description="DUF2059" evidence="2">
    <location>
        <begin position="110"/>
        <end position="167"/>
    </location>
</feature>
<feature type="chain" id="PRO_5011505391" description="DUF2059 domain-containing protein" evidence="1">
    <location>
        <begin position="23"/>
        <end position="178"/>
    </location>
</feature>
<name>A0A1I7I522_9BURK</name>
<organism evidence="3 4">
    <name type="scientific">Pseudoduganella namucuonensis</name>
    <dbReference type="NCBI Taxonomy" id="1035707"/>
    <lineage>
        <taxon>Bacteria</taxon>
        <taxon>Pseudomonadati</taxon>
        <taxon>Pseudomonadota</taxon>
        <taxon>Betaproteobacteria</taxon>
        <taxon>Burkholderiales</taxon>
        <taxon>Oxalobacteraceae</taxon>
        <taxon>Telluria group</taxon>
        <taxon>Pseudoduganella</taxon>
    </lineage>
</organism>
<proteinExistence type="predicted"/>
<evidence type="ECO:0000313" key="4">
    <source>
        <dbReference type="Proteomes" id="UP000199391"/>
    </source>
</evidence>
<dbReference type="InterPro" id="IPR018637">
    <property type="entry name" value="DUF2059"/>
</dbReference>
<feature type="signal peptide" evidence="1">
    <location>
        <begin position="1"/>
        <end position="22"/>
    </location>
</feature>
<evidence type="ECO:0000313" key="3">
    <source>
        <dbReference type="EMBL" id="SFU68018.1"/>
    </source>
</evidence>